<dbReference type="Pfam" id="PF01168">
    <property type="entry name" value="Ala_racemase_N"/>
    <property type="match status" value="1"/>
</dbReference>
<dbReference type="Gene3D" id="3.20.20.10">
    <property type="entry name" value="Alanine racemase"/>
    <property type="match status" value="1"/>
</dbReference>
<keyword evidence="1 2" id="KW-0663">Pyridoxal phosphate</keyword>
<accession>A0A4D6Y3P3</accession>
<dbReference type="PROSITE" id="PS01211">
    <property type="entry name" value="UPF0001"/>
    <property type="match status" value="1"/>
</dbReference>
<evidence type="ECO:0000256" key="4">
    <source>
        <dbReference type="RuleBase" id="RU004514"/>
    </source>
</evidence>
<dbReference type="InterPro" id="IPR029066">
    <property type="entry name" value="PLP-binding_barrel"/>
</dbReference>
<comment type="function">
    <text evidence="2">Pyridoxal 5'-phosphate (PLP)-binding protein, which is involved in PLP homeostasis.</text>
</comment>
<protein>
    <recommendedName>
        <fullName evidence="2">Pyridoxal phosphate homeostasis protein</fullName>
        <shortName evidence="2">PLP homeostasis protein</shortName>
    </recommendedName>
</protein>
<evidence type="ECO:0000256" key="2">
    <source>
        <dbReference type="HAMAP-Rule" id="MF_02087"/>
    </source>
</evidence>
<comment type="subunit">
    <text evidence="2">Monomer.</text>
</comment>
<dbReference type="AlphaFoldDB" id="A0A4D6Y3P3"/>
<organism evidence="6 7">
    <name type="scientific">Buchnera aphidicola</name>
    <name type="common">Brachycaudus cardui</name>
    <dbReference type="NCBI Taxonomy" id="557993"/>
    <lineage>
        <taxon>Bacteria</taxon>
        <taxon>Pseudomonadati</taxon>
        <taxon>Pseudomonadota</taxon>
        <taxon>Gammaproteobacteria</taxon>
        <taxon>Enterobacterales</taxon>
        <taxon>Erwiniaceae</taxon>
        <taxon>Buchnera</taxon>
    </lineage>
</organism>
<dbReference type="InterPro" id="IPR001608">
    <property type="entry name" value="Ala_racemase_N"/>
</dbReference>
<dbReference type="PANTHER" id="PTHR10146">
    <property type="entry name" value="PROLINE SYNTHETASE CO-TRANSCRIBED BACTERIAL HOMOLOG PROTEIN"/>
    <property type="match status" value="1"/>
</dbReference>
<feature type="domain" description="Alanine racemase N-terminal" evidence="5">
    <location>
        <begin position="13"/>
        <end position="205"/>
    </location>
</feature>
<evidence type="ECO:0000256" key="1">
    <source>
        <dbReference type="ARBA" id="ARBA00022898"/>
    </source>
</evidence>
<evidence type="ECO:0000256" key="3">
    <source>
        <dbReference type="PIRSR" id="PIRSR004848-1"/>
    </source>
</evidence>
<dbReference type="Proteomes" id="UP000298594">
    <property type="component" value="Chromosome"/>
</dbReference>
<dbReference type="OrthoDB" id="9804072at2"/>
<comment type="similarity">
    <text evidence="2 4">Belongs to the pyridoxal phosphate-binding protein YggS/PROSC family.</text>
</comment>
<sequence length="209" mass="24256">MIKNNNLPLKKIKIIAVTKNQNINVIKKAISIGIKEFGENYIQESIVKIQALKNYKNIIWHFIGKIQSKKTKIIAQNFHWCQTIDREKIAILLNKYRPKNLPPINVLIQINISEEKNKNGVYIKDYKKLAESIYLMPHLNLRGIMAMPAINKNSIDNSIQYKQIKTIFEKLKKRYISVDTLSLGTSFDIKKSLIATSNMIRIGRDIFDK</sequence>
<gene>
    <name evidence="6" type="ORF">D9V67_02825</name>
</gene>
<evidence type="ECO:0000259" key="5">
    <source>
        <dbReference type="Pfam" id="PF01168"/>
    </source>
</evidence>
<evidence type="ECO:0000313" key="6">
    <source>
        <dbReference type="EMBL" id="QCI20670.1"/>
    </source>
</evidence>
<dbReference type="GO" id="GO:0030170">
    <property type="term" value="F:pyridoxal phosphate binding"/>
    <property type="evidence" value="ECO:0007669"/>
    <property type="project" value="UniProtKB-UniRule"/>
</dbReference>
<reference evidence="6 7" key="1">
    <citation type="submission" date="2018-12" db="EMBL/GenBank/DDBJ databases">
        <authorList>
            <person name="Chong R.A."/>
        </authorList>
    </citation>
    <scope>NUCLEOTIDE SEQUENCE [LARGE SCALE GENOMIC DNA]</scope>
    <source>
        <strain evidence="6 7">Bca</strain>
    </source>
</reference>
<dbReference type="PANTHER" id="PTHR10146:SF14">
    <property type="entry name" value="PYRIDOXAL PHOSPHATE HOMEOSTASIS PROTEIN"/>
    <property type="match status" value="1"/>
</dbReference>
<dbReference type="PIRSF" id="PIRSF004848">
    <property type="entry name" value="YBL036c_PLPDEIII"/>
    <property type="match status" value="1"/>
</dbReference>
<comment type="cofactor">
    <cofactor evidence="3">
        <name>pyridoxal 5'-phosphate</name>
        <dbReference type="ChEBI" id="CHEBI:597326"/>
    </cofactor>
</comment>
<evidence type="ECO:0000313" key="7">
    <source>
        <dbReference type="Proteomes" id="UP000298594"/>
    </source>
</evidence>
<feature type="modified residue" description="N6-(pyridoxal phosphate)lysine" evidence="2 3">
    <location>
        <position position="19"/>
    </location>
</feature>
<name>A0A4D6Y3P3_9GAMM</name>
<reference evidence="6 7" key="2">
    <citation type="submission" date="2019-05" db="EMBL/GenBank/DDBJ databases">
        <title>Genome evolution of the obligate endosymbiont Buchnera aphidicola.</title>
        <authorList>
            <person name="Moran N.A."/>
        </authorList>
    </citation>
    <scope>NUCLEOTIDE SEQUENCE [LARGE SCALE GENOMIC DNA]</scope>
    <source>
        <strain evidence="6 7">Bca</strain>
    </source>
</reference>
<dbReference type="NCBIfam" id="TIGR00044">
    <property type="entry name" value="YggS family pyridoxal phosphate-dependent enzyme"/>
    <property type="match status" value="1"/>
</dbReference>
<dbReference type="SUPFAM" id="SSF51419">
    <property type="entry name" value="PLP-binding barrel"/>
    <property type="match status" value="1"/>
</dbReference>
<dbReference type="EMBL" id="CP034879">
    <property type="protein sequence ID" value="QCI20670.1"/>
    <property type="molecule type" value="Genomic_DNA"/>
</dbReference>
<dbReference type="InterPro" id="IPR011078">
    <property type="entry name" value="PyrdxlP_homeostasis"/>
</dbReference>
<dbReference type="HAMAP" id="MF_02087">
    <property type="entry name" value="PLP_homeostasis"/>
    <property type="match status" value="1"/>
</dbReference>
<proteinExistence type="inferred from homology"/>